<proteinExistence type="inferred from homology"/>
<gene>
    <name evidence="7" type="primary">mltG</name>
    <name evidence="8" type="ORF">HMPREF0877_0308</name>
</gene>
<comment type="similarity">
    <text evidence="7">Belongs to the transglycosylase MltG family.</text>
</comment>
<comment type="catalytic activity">
    <reaction evidence="7">
        <text>a peptidoglycan chain = a peptidoglycan chain with N-acetyl-1,6-anhydromuramyl-[peptide] at the reducing end + a peptidoglycan chain with N-acetylglucosamine at the non-reducing end.</text>
        <dbReference type="EC" id="4.2.2.29"/>
    </reaction>
</comment>
<keyword evidence="6 7" id="KW-0961">Cell wall biogenesis/degradation</keyword>
<organism evidence="8 9">
    <name type="scientific">Weissella paramesenteroides ATCC 33313</name>
    <dbReference type="NCBI Taxonomy" id="585506"/>
    <lineage>
        <taxon>Bacteria</taxon>
        <taxon>Bacillati</taxon>
        <taxon>Bacillota</taxon>
        <taxon>Bacilli</taxon>
        <taxon>Lactobacillales</taxon>
        <taxon>Lactobacillaceae</taxon>
        <taxon>Weissella</taxon>
    </lineage>
</organism>
<dbReference type="Proteomes" id="UP000004528">
    <property type="component" value="Unassembled WGS sequence"/>
</dbReference>
<dbReference type="PANTHER" id="PTHR30518:SF2">
    <property type="entry name" value="ENDOLYTIC MUREIN TRANSGLYCOSYLASE"/>
    <property type="match status" value="1"/>
</dbReference>
<evidence type="ECO:0000256" key="6">
    <source>
        <dbReference type="ARBA" id="ARBA00023316"/>
    </source>
</evidence>
<dbReference type="RefSeq" id="WP_002827817.1">
    <property type="nucleotide sequence ID" value="NZ_GG697129.1"/>
</dbReference>
<evidence type="ECO:0000256" key="1">
    <source>
        <dbReference type="ARBA" id="ARBA00022475"/>
    </source>
</evidence>
<dbReference type="EMBL" id="ACKU01000005">
    <property type="protein sequence ID" value="EER75507.1"/>
    <property type="molecule type" value="Genomic_DNA"/>
</dbReference>
<dbReference type="EC" id="4.2.2.29" evidence="7"/>
<dbReference type="CDD" id="cd08010">
    <property type="entry name" value="MltG_like"/>
    <property type="match status" value="1"/>
</dbReference>
<dbReference type="HAMAP" id="MF_02065">
    <property type="entry name" value="MltG"/>
    <property type="match status" value="1"/>
</dbReference>
<evidence type="ECO:0000256" key="5">
    <source>
        <dbReference type="ARBA" id="ARBA00023239"/>
    </source>
</evidence>
<dbReference type="OrthoDB" id="9814591at2"/>
<dbReference type="GO" id="GO:0009252">
    <property type="term" value="P:peptidoglycan biosynthetic process"/>
    <property type="evidence" value="ECO:0007669"/>
    <property type="project" value="UniProtKB-UniRule"/>
</dbReference>
<feature type="site" description="Important for catalytic activity" evidence="7">
    <location>
        <position position="257"/>
    </location>
</feature>
<evidence type="ECO:0000313" key="9">
    <source>
        <dbReference type="Proteomes" id="UP000004528"/>
    </source>
</evidence>
<accession>C5R8L3</accession>
<dbReference type="eggNOG" id="COG1559">
    <property type="taxonomic scope" value="Bacteria"/>
</dbReference>
<keyword evidence="9" id="KW-1185">Reference proteome</keyword>
<dbReference type="PANTHER" id="PTHR30518">
    <property type="entry name" value="ENDOLYTIC MUREIN TRANSGLYCOSYLASE"/>
    <property type="match status" value="1"/>
</dbReference>
<dbReference type="NCBIfam" id="TIGR00247">
    <property type="entry name" value="endolytic transglycosylase MltG"/>
    <property type="match status" value="1"/>
</dbReference>
<keyword evidence="2 7" id="KW-0812">Transmembrane</keyword>
<dbReference type="HOGENOM" id="CLU_025574_1_1_9"/>
<comment type="caution">
    <text evidence="8">The sequence shown here is derived from an EMBL/GenBank/DDBJ whole genome shotgun (WGS) entry which is preliminary data.</text>
</comment>
<comment type="subcellular location">
    <subcellularLocation>
        <location evidence="7">Cell membrane</location>
        <topology evidence="7">Single-pass membrane protein</topology>
    </subcellularLocation>
</comment>
<reference evidence="8 9" key="1">
    <citation type="submission" date="2009-04" db="EMBL/GenBank/DDBJ databases">
        <authorList>
            <person name="Qin X."/>
            <person name="Bachman B."/>
            <person name="Battles P."/>
            <person name="Bell A."/>
            <person name="Bess C."/>
            <person name="Bickham C."/>
            <person name="Chaboub L."/>
            <person name="Chen D."/>
            <person name="Coyle M."/>
            <person name="Deiros D.R."/>
            <person name="Dinh H."/>
            <person name="Forbes L."/>
            <person name="Fowler G."/>
            <person name="Francisco L."/>
            <person name="Fu Q."/>
            <person name="Gubbala S."/>
            <person name="Hale W."/>
            <person name="Han Y."/>
            <person name="Hemphill L."/>
            <person name="Highlander S.K."/>
            <person name="Hirani K."/>
            <person name="Hogues M."/>
            <person name="Jackson L."/>
            <person name="Jakkamsetti A."/>
            <person name="Javaid M."/>
            <person name="Jiang H."/>
            <person name="Korchina V."/>
            <person name="Kovar C."/>
            <person name="Lara F."/>
            <person name="Lee S."/>
            <person name="Mata R."/>
            <person name="Mathew T."/>
            <person name="Moen C."/>
            <person name="Morales K."/>
            <person name="Munidasa M."/>
            <person name="Nazareth L."/>
            <person name="Ngo R."/>
            <person name="Nguyen L."/>
            <person name="Okwuonu G."/>
            <person name="Ongeri F."/>
            <person name="Patil S."/>
            <person name="Petrosino J."/>
            <person name="Pham C."/>
            <person name="Pham P."/>
            <person name="Pu L.-L."/>
            <person name="Puazo M."/>
            <person name="Raj R."/>
            <person name="Reid J."/>
            <person name="Rouhana J."/>
            <person name="Saada N."/>
            <person name="Shang Y."/>
            <person name="Simmons D."/>
            <person name="Thornton R."/>
            <person name="Warren J."/>
            <person name="Weissenberger G."/>
            <person name="Zhang J."/>
            <person name="Zhang L."/>
            <person name="Zhou C."/>
            <person name="Zhu D."/>
            <person name="Muzny D."/>
            <person name="Worley K."/>
            <person name="Gibbs R."/>
        </authorList>
    </citation>
    <scope>NUCLEOTIDE SEQUENCE [LARGE SCALE GENOMIC DNA]</scope>
    <source>
        <strain evidence="8 9">ATCC 33313</strain>
    </source>
</reference>
<dbReference type="GO" id="GO:0008932">
    <property type="term" value="F:lytic endotransglycosylase activity"/>
    <property type="evidence" value="ECO:0007669"/>
    <property type="project" value="UniProtKB-UniRule"/>
</dbReference>
<sequence>MNNGKRTRNRKRRSRKEKGRLIILFLILIALIAGGVSFVMSYQDKRDYSALNSQDKKNKQVKIKDGENSEEIANKLDKAGLIRSKKAFMHYLSAHNISNLKSGYYLFAPSDSVSAIVKTLRQGGASAPLNNQDTVTVREGETIDDIATEVGEKTKFTKAEFLKAVNDKAFFNRLKSAYPGLLDSEASSKQVKDIRYRLEGYLYPATYNWKDSNNARELVNQMVAQSYTQLKGKFDAIKNAGLTVHETLTLASLVEREGIDQDSRRTIAGVFLNRIDKNMPLQSDIATKYALKTNKTNLSNKDVQSTNPYNLYKYSGYGPGPFNNPSAESIEAVLNPKDRDKNYLYFVANLKTGKVYYSATYDEHLGKSSDLEAGNTAVGNSADN</sequence>
<dbReference type="AlphaFoldDB" id="C5R8L3"/>
<evidence type="ECO:0000256" key="4">
    <source>
        <dbReference type="ARBA" id="ARBA00023136"/>
    </source>
</evidence>
<keyword evidence="4 7" id="KW-0472">Membrane</keyword>
<comment type="function">
    <text evidence="7">Functions as a peptidoglycan terminase that cleaves nascent peptidoglycan strands endolytically to terminate their elongation.</text>
</comment>
<feature type="transmembrane region" description="Helical" evidence="7">
    <location>
        <begin position="21"/>
        <end position="42"/>
    </location>
</feature>
<dbReference type="GO" id="GO:0005886">
    <property type="term" value="C:plasma membrane"/>
    <property type="evidence" value="ECO:0007669"/>
    <property type="project" value="UniProtKB-SubCell"/>
</dbReference>
<dbReference type="STRING" id="585506.HMPREF0877_0308"/>
<evidence type="ECO:0000256" key="3">
    <source>
        <dbReference type="ARBA" id="ARBA00022989"/>
    </source>
</evidence>
<dbReference type="GO" id="GO:0071555">
    <property type="term" value="P:cell wall organization"/>
    <property type="evidence" value="ECO:0007669"/>
    <property type="project" value="UniProtKB-KW"/>
</dbReference>
<dbReference type="Gene3D" id="3.30.1490.480">
    <property type="entry name" value="Endolytic murein transglycosylase"/>
    <property type="match status" value="1"/>
</dbReference>
<protein>
    <recommendedName>
        <fullName evidence="7">Endolytic murein transglycosylase</fullName>
        <ecNumber evidence="7">4.2.2.29</ecNumber>
    </recommendedName>
    <alternativeName>
        <fullName evidence="7">Peptidoglycan lytic transglycosylase</fullName>
    </alternativeName>
    <alternativeName>
        <fullName evidence="7">Peptidoglycan polymerization terminase</fullName>
    </alternativeName>
</protein>
<keyword evidence="5 7" id="KW-0456">Lyase</keyword>
<evidence type="ECO:0000256" key="2">
    <source>
        <dbReference type="ARBA" id="ARBA00022692"/>
    </source>
</evidence>
<dbReference type="Pfam" id="PF02618">
    <property type="entry name" value="YceG"/>
    <property type="match status" value="1"/>
</dbReference>
<keyword evidence="3 7" id="KW-1133">Transmembrane helix</keyword>
<evidence type="ECO:0000256" key="7">
    <source>
        <dbReference type="HAMAP-Rule" id="MF_02065"/>
    </source>
</evidence>
<dbReference type="InterPro" id="IPR003770">
    <property type="entry name" value="MLTG-like"/>
</dbReference>
<evidence type="ECO:0000313" key="8">
    <source>
        <dbReference type="EMBL" id="EER75507.1"/>
    </source>
</evidence>
<name>C5R8L3_WEIPA</name>
<keyword evidence="1 7" id="KW-1003">Cell membrane</keyword>